<evidence type="ECO:0000256" key="3">
    <source>
        <dbReference type="HAMAP-Rule" id="MF_00023"/>
    </source>
</evidence>
<dbReference type="RefSeq" id="WP_011386995.1">
    <property type="nucleotide sequence ID" value="NZ_CP101903.1"/>
</dbReference>
<dbReference type="HAMAP" id="MF_00023">
    <property type="entry name" value="SmpB"/>
    <property type="match status" value="1"/>
</dbReference>
<dbReference type="GO" id="GO:0070930">
    <property type="term" value="P:trans-translation-dependent protein tagging"/>
    <property type="evidence" value="ECO:0007669"/>
    <property type="project" value="TreeGrafter"/>
</dbReference>
<dbReference type="EMBL" id="JXQB01000001">
    <property type="protein sequence ID" value="KIM13683.1"/>
    <property type="molecule type" value="Genomic_DNA"/>
</dbReference>
<comment type="function">
    <text evidence="3">Required for rescue of stalled ribosomes mediated by trans-translation. Binds to transfer-messenger RNA (tmRNA), required for stable association of tmRNA with ribosomes. tmRNA and SmpB together mimic tRNA shape, replacing the anticodon stem-loop with SmpB. tmRNA is encoded by the ssrA gene; the 2 termini fold to resemble tRNA(Ala) and it encodes a 'tag peptide', a short internal open reading frame. During trans-translation Ala-aminoacylated tmRNA acts like a tRNA, entering the A-site of stalled ribosomes, displacing the stalled mRNA. The ribosome then switches to translate the ORF on the tmRNA; the nascent peptide is terminated with the 'tag peptide' encoded by the tmRNA and targeted for degradation. The ribosome is freed to recommence translation, which seems to be the essential function of trans-translation.</text>
</comment>
<gene>
    <name evidence="3 4" type="primary">smpB</name>
    <name evidence="4" type="ORF">MCGM508_01130</name>
</gene>
<keyword evidence="1 3" id="KW-0963">Cytoplasm</keyword>
<dbReference type="GO" id="GO:0003723">
    <property type="term" value="F:RNA binding"/>
    <property type="evidence" value="ECO:0007669"/>
    <property type="project" value="UniProtKB-UniRule"/>
</dbReference>
<comment type="subcellular location">
    <subcellularLocation>
        <location evidence="3">Cytoplasm</location>
    </subcellularLocation>
    <text evidence="3">The tmRNA-SmpB complex associates with stalled 70S ribosomes.</text>
</comment>
<dbReference type="OMA" id="WTNHSAR"/>
<evidence type="ECO:0000256" key="1">
    <source>
        <dbReference type="ARBA" id="ARBA00022490"/>
    </source>
</evidence>
<dbReference type="NCBIfam" id="TIGR00086">
    <property type="entry name" value="smpB"/>
    <property type="match status" value="1"/>
</dbReference>
<evidence type="ECO:0000256" key="2">
    <source>
        <dbReference type="ARBA" id="ARBA00022884"/>
    </source>
</evidence>
<comment type="similarity">
    <text evidence="3">Belongs to the SmpB family.</text>
</comment>
<dbReference type="GO" id="GO:0005829">
    <property type="term" value="C:cytosol"/>
    <property type="evidence" value="ECO:0007669"/>
    <property type="project" value="TreeGrafter"/>
</dbReference>
<keyword evidence="2 3" id="KW-0694">RNA-binding</keyword>
<accession>A0A0C2VFK9</accession>
<dbReference type="Gene3D" id="2.40.280.10">
    <property type="match status" value="1"/>
</dbReference>
<dbReference type="InterPro" id="IPR000037">
    <property type="entry name" value="SsrA-bd_prot"/>
</dbReference>
<dbReference type="CDD" id="cd09294">
    <property type="entry name" value="SmpB"/>
    <property type="match status" value="1"/>
</dbReference>
<proteinExistence type="inferred from homology"/>
<dbReference type="GO" id="GO:0070929">
    <property type="term" value="P:trans-translation"/>
    <property type="evidence" value="ECO:0007669"/>
    <property type="project" value="UniProtKB-UniRule"/>
</dbReference>
<protein>
    <recommendedName>
        <fullName evidence="3">SsrA-binding protein</fullName>
    </recommendedName>
    <alternativeName>
        <fullName evidence="3">Small protein B</fullName>
    </alternativeName>
</protein>
<name>A0A0C2VFK9_MYCCA</name>
<evidence type="ECO:0000313" key="4">
    <source>
        <dbReference type="EMBL" id="KIM13683.1"/>
    </source>
</evidence>
<dbReference type="GeneID" id="23778949"/>
<comment type="caution">
    <text evidence="4">The sequence shown here is derived from an EMBL/GenBank/DDBJ whole genome shotgun (WGS) entry which is preliminary data.</text>
</comment>
<dbReference type="PANTHER" id="PTHR30308">
    <property type="entry name" value="TMRNA-BINDING COMPONENT OF TRANS-TRANSLATION TAGGING COMPLEX"/>
    <property type="match status" value="1"/>
</dbReference>
<evidence type="ECO:0000313" key="5">
    <source>
        <dbReference type="Proteomes" id="UP000031975"/>
    </source>
</evidence>
<dbReference type="NCBIfam" id="NF003843">
    <property type="entry name" value="PRK05422.1"/>
    <property type="match status" value="1"/>
</dbReference>
<organism evidence="4 5">
    <name type="scientific">Mycoplasma capricolum subsp. capricolum</name>
    <dbReference type="NCBI Taxonomy" id="40479"/>
    <lineage>
        <taxon>Bacteria</taxon>
        <taxon>Bacillati</taxon>
        <taxon>Mycoplasmatota</taxon>
        <taxon>Mollicutes</taxon>
        <taxon>Mycoplasmataceae</taxon>
        <taxon>Mycoplasma</taxon>
    </lineage>
</organism>
<dbReference type="PROSITE" id="PS01317">
    <property type="entry name" value="SSRP"/>
    <property type="match status" value="1"/>
</dbReference>
<dbReference type="PANTHER" id="PTHR30308:SF2">
    <property type="entry name" value="SSRA-BINDING PROTEIN"/>
    <property type="match status" value="1"/>
</dbReference>
<sequence>MSEHLIVKNKKAYFNYEIIQTYQAGIVLNGPEIKSIRNHDVSINEAFVLIRKKEIYILNMNVKKYQFANYIKGLEETRTRKLLLHKKEIIKILNKIKQENLTIIPIKLYFKNDYVKLEIALAKGKKLHDKRQTIKKRDTERKELRDYK</sequence>
<dbReference type="Pfam" id="PF01668">
    <property type="entry name" value="SmpB"/>
    <property type="match status" value="1"/>
</dbReference>
<dbReference type="SMR" id="A0A0C2VFK9"/>
<dbReference type="Proteomes" id="UP000031975">
    <property type="component" value="Unassembled WGS sequence"/>
</dbReference>
<dbReference type="SUPFAM" id="SSF74982">
    <property type="entry name" value="Small protein B (SmpB)"/>
    <property type="match status" value="1"/>
</dbReference>
<dbReference type="InterPro" id="IPR023620">
    <property type="entry name" value="SmpB"/>
</dbReference>
<dbReference type="AlphaFoldDB" id="A0A0C2VFK9"/>
<reference evidence="4 5" key="1">
    <citation type="submission" date="2015-01" db="EMBL/GenBank/DDBJ databases">
        <title>Draft Genome Sequence of Mycoplasma capricolum subsp. capricolum str. GM508D.</title>
        <authorList>
            <person name="Calcutt M.J."/>
            <person name="Foecking M.F."/>
        </authorList>
    </citation>
    <scope>NUCLEOTIDE SEQUENCE [LARGE SCALE GENOMIC DNA]</scope>
    <source>
        <strain evidence="4 5">GM508D</strain>
    </source>
</reference>
<dbReference type="InterPro" id="IPR020081">
    <property type="entry name" value="SsrA-bd_prot_CS"/>
</dbReference>